<name>A0ABX6QMN3_9HYPH</name>
<evidence type="ECO:0000313" key="3">
    <source>
        <dbReference type="Proteomes" id="UP000308530"/>
    </source>
</evidence>
<organism evidence="2 3">
    <name type="scientific">Peteryoungia desertarenae</name>
    <dbReference type="NCBI Taxonomy" id="1813451"/>
    <lineage>
        <taxon>Bacteria</taxon>
        <taxon>Pseudomonadati</taxon>
        <taxon>Pseudomonadota</taxon>
        <taxon>Alphaproteobacteria</taxon>
        <taxon>Hyphomicrobiales</taxon>
        <taxon>Rhizobiaceae</taxon>
        <taxon>Peteryoungia</taxon>
    </lineage>
</organism>
<keyword evidence="3" id="KW-1185">Reference proteome</keyword>
<evidence type="ECO:0000313" key="2">
    <source>
        <dbReference type="EMBL" id="QLF69778.1"/>
    </source>
</evidence>
<reference evidence="2 3" key="1">
    <citation type="submission" date="2020-06" db="EMBL/GenBank/DDBJ databases">
        <title>Genome sequence of Rhizobium sp strain ADMK78.</title>
        <authorList>
            <person name="Rahi P."/>
        </authorList>
    </citation>
    <scope>NUCLEOTIDE SEQUENCE [LARGE SCALE GENOMIC DNA]</scope>
    <source>
        <strain evidence="2 3">ADMK78</strain>
    </source>
</reference>
<gene>
    <name evidence="2" type="ORF">FE840_009605</name>
</gene>
<dbReference type="RefSeq" id="WP_138288303.1">
    <property type="nucleotide sequence ID" value="NZ_CP058350.1"/>
</dbReference>
<feature type="compositionally biased region" description="Basic and acidic residues" evidence="1">
    <location>
        <begin position="55"/>
        <end position="65"/>
    </location>
</feature>
<feature type="region of interest" description="Disordered" evidence="1">
    <location>
        <begin position="48"/>
        <end position="88"/>
    </location>
</feature>
<evidence type="ECO:0000256" key="1">
    <source>
        <dbReference type="SAM" id="MobiDB-lite"/>
    </source>
</evidence>
<proteinExistence type="predicted"/>
<dbReference type="Proteomes" id="UP000308530">
    <property type="component" value="Chromosome"/>
</dbReference>
<feature type="compositionally biased region" description="Basic and acidic residues" evidence="1">
    <location>
        <begin position="72"/>
        <end position="82"/>
    </location>
</feature>
<accession>A0ABX6QMN3</accession>
<dbReference type="EMBL" id="CP058350">
    <property type="protein sequence ID" value="QLF69778.1"/>
    <property type="molecule type" value="Genomic_DNA"/>
</dbReference>
<sequence>MTKTVKEPPQLGARETGSWCFAAAEVMLRADRGLNPFLQYQIAQRSTHAHAHAHARPDSDVREDGTMAGAPDDSKSQGEDGAAHQTGQVVQMIRTRWNVFDHGSTGGGFIPILSDDLVCSEIDKDRIVVIFCQ</sequence>
<protein>
    <submittedName>
        <fullName evidence="2">Uncharacterized protein</fullName>
    </submittedName>
</protein>